<dbReference type="Pfam" id="PF19029">
    <property type="entry name" value="DUF883_C"/>
    <property type="match status" value="1"/>
</dbReference>
<dbReference type="GO" id="GO:0043022">
    <property type="term" value="F:ribosome binding"/>
    <property type="evidence" value="ECO:0007669"/>
    <property type="project" value="InterPro"/>
</dbReference>
<keyword evidence="3" id="KW-1185">Reference proteome</keyword>
<proteinExistence type="predicted"/>
<name>A0A2A2M9Q7_9GAMM</name>
<feature type="domain" description="DUF883" evidence="1">
    <location>
        <begin position="86"/>
        <end position="114"/>
    </location>
</feature>
<accession>A0A2A2M9Q7</accession>
<dbReference type="AlphaFoldDB" id="A0A2A2M9Q7"/>
<dbReference type="InterPro" id="IPR043605">
    <property type="entry name" value="DUF883_C"/>
</dbReference>
<sequence length="114" mass="12586">MILILQRGSTMFRKTDRVERTIEEEVSLLADALEGVLQEGADKTEDEIASLRRSAQDTLREVKARISGETPCPMTERVKSACCEVDGYVRNKPWHSVGIGATAGLILGLLLSKR</sequence>
<protein>
    <submittedName>
        <fullName evidence="2">DUF883 domain-containing protein</fullName>
    </submittedName>
</protein>
<dbReference type="InterPro" id="IPR010279">
    <property type="entry name" value="YqjD/ElaB"/>
</dbReference>
<organism evidence="2 3">
    <name type="scientific">Hafnia paralvei</name>
    <dbReference type="NCBI Taxonomy" id="546367"/>
    <lineage>
        <taxon>Bacteria</taxon>
        <taxon>Pseudomonadati</taxon>
        <taxon>Pseudomonadota</taxon>
        <taxon>Gammaproteobacteria</taxon>
        <taxon>Enterobacterales</taxon>
        <taxon>Hafniaceae</taxon>
        <taxon>Hafnia</taxon>
    </lineage>
</organism>
<reference evidence="2 3" key="1">
    <citation type="submission" date="2017-08" db="EMBL/GenBank/DDBJ databases">
        <title>Draft Genome Sequence of Hafnia alvei CITHA-6 Isolated from Raw Bovine Milk.</title>
        <authorList>
            <person name="Culligan E.P."/>
            <person name="Mcsweeney A."/>
            <person name="O'Doherty C."/>
            <person name="Gleeson E."/>
            <person name="O'Riordan D."/>
            <person name="Sleator R.D."/>
        </authorList>
    </citation>
    <scope>NUCLEOTIDE SEQUENCE [LARGE SCALE GENOMIC DNA]</scope>
    <source>
        <strain evidence="2 3">CITHA-6</strain>
    </source>
</reference>
<evidence type="ECO:0000313" key="2">
    <source>
        <dbReference type="EMBL" id="PAV95132.1"/>
    </source>
</evidence>
<evidence type="ECO:0000259" key="1">
    <source>
        <dbReference type="Pfam" id="PF19029"/>
    </source>
</evidence>
<gene>
    <name evidence="2" type="ORF">CJD50_16910</name>
</gene>
<evidence type="ECO:0000313" key="3">
    <source>
        <dbReference type="Proteomes" id="UP000218796"/>
    </source>
</evidence>
<dbReference type="OrthoDB" id="5298386at2"/>
<dbReference type="PANTHER" id="PTHR35893">
    <property type="entry name" value="INNER MEMBRANE PROTEIN-RELATED"/>
    <property type="match status" value="1"/>
</dbReference>
<dbReference type="EMBL" id="NQMS01000008">
    <property type="protein sequence ID" value="PAV95132.1"/>
    <property type="molecule type" value="Genomic_DNA"/>
</dbReference>
<dbReference type="Proteomes" id="UP000218796">
    <property type="component" value="Unassembled WGS sequence"/>
</dbReference>
<comment type="caution">
    <text evidence="2">The sequence shown here is derived from an EMBL/GenBank/DDBJ whole genome shotgun (WGS) entry which is preliminary data.</text>
</comment>
<dbReference type="PANTHER" id="PTHR35893:SF3">
    <property type="entry name" value="INNER MEMBRANE PROTEIN"/>
    <property type="match status" value="1"/>
</dbReference>